<dbReference type="Proteomes" id="UP001139035">
    <property type="component" value="Unassembled WGS sequence"/>
</dbReference>
<evidence type="ECO:0000313" key="2">
    <source>
        <dbReference type="EMBL" id="MCE7028895.1"/>
    </source>
</evidence>
<evidence type="ECO:0000313" key="3">
    <source>
        <dbReference type="Proteomes" id="UP001139035"/>
    </source>
</evidence>
<feature type="domain" description="Glycosyltransferase 61 catalytic" evidence="1">
    <location>
        <begin position="46"/>
        <end position="213"/>
    </location>
</feature>
<proteinExistence type="predicted"/>
<accession>A0A9X1P216</accession>
<organism evidence="2 3">
    <name type="scientific">Jiella avicenniae</name>
    <dbReference type="NCBI Taxonomy" id="2907202"/>
    <lineage>
        <taxon>Bacteria</taxon>
        <taxon>Pseudomonadati</taxon>
        <taxon>Pseudomonadota</taxon>
        <taxon>Alphaproteobacteria</taxon>
        <taxon>Hyphomicrobiales</taxon>
        <taxon>Aurantimonadaceae</taxon>
        <taxon>Jiella</taxon>
    </lineage>
</organism>
<dbReference type="EMBL" id="JAJUWU010000011">
    <property type="protein sequence ID" value="MCE7028895.1"/>
    <property type="molecule type" value="Genomic_DNA"/>
</dbReference>
<sequence length="312" mass="34345">MIAATGLTRSAGGGTRQIVRSYDELPPASTDECAEAVYGGYVLPHFGHFMIESTARLWWVALNRFKGPVLFQTIDREIPEYAQRFFSLLGIKPVFLNGSEGVRVRSLIVPDAAAMERGGIHRTFTLPFQHLAERSTAQTGPEKLYVSRGQGVGVVFGELTVQNALRKDGFAVLDPTRATLAEQIAAFANAREIVGCTGSAMHNVLFCRRAAKVAYLCRGAAIPLTFPAIDQALGSHESFYVYAALNPLPATSGLMSPHLIDSQACCRHLFEAGFLSRPPQIDLRDLVEERDLYMREWRRLHDAKTAPRGRAP</sequence>
<dbReference type="Pfam" id="PF04577">
    <property type="entry name" value="Glyco_transf_61"/>
    <property type="match status" value="1"/>
</dbReference>
<comment type="caution">
    <text evidence="2">The sequence shown here is derived from an EMBL/GenBank/DDBJ whole genome shotgun (WGS) entry which is preliminary data.</text>
</comment>
<evidence type="ECO:0000259" key="1">
    <source>
        <dbReference type="Pfam" id="PF04577"/>
    </source>
</evidence>
<reference evidence="2" key="1">
    <citation type="submission" date="2022-01" db="EMBL/GenBank/DDBJ databases">
        <title>Jiella avicenniae sp. nov., a novel endophytic bacterium isolated from bark of Avicennia marina.</title>
        <authorList>
            <person name="Tuo L."/>
        </authorList>
    </citation>
    <scope>NUCLEOTIDE SEQUENCE</scope>
    <source>
        <strain evidence="2">CBK1P-4</strain>
    </source>
</reference>
<dbReference type="AlphaFoldDB" id="A0A9X1P216"/>
<gene>
    <name evidence="2" type="ORF">LZD57_12920</name>
</gene>
<dbReference type="GO" id="GO:0016757">
    <property type="term" value="F:glycosyltransferase activity"/>
    <property type="evidence" value="ECO:0007669"/>
    <property type="project" value="InterPro"/>
</dbReference>
<name>A0A9X1P216_9HYPH</name>
<dbReference type="RefSeq" id="WP_233719893.1">
    <property type="nucleotide sequence ID" value="NZ_JAJUWU010000011.1"/>
</dbReference>
<keyword evidence="3" id="KW-1185">Reference proteome</keyword>
<dbReference type="InterPro" id="IPR049625">
    <property type="entry name" value="Glyco_transf_61_cat"/>
</dbReference>
<protein>
    <submittedName>
        <fullName evidence="2">Glycosyltransferase family 61 protein</fullName>
    </submittedName>
</protein>